<protein>
    <submittedName>
        <fullName evidence="5">GntR family transcriptional regulator</fullName>
    </submittedName>
</protein>
<dbReference type="AlphaFoldDB" id="A0ABD6XJH6"/>
<dbReference type="GO" id="GO:0003677">
    <property type="term" value="F:DNA binding"/>
    <property type="evidence" value="ECO:0007669"/>
    <property type="project" value="UniProtKB-KW"/>
</dbReference>
<evidence type="ECO:0000256" key="1">
    <source>
        <dbReference type="ARBA" id="ARBA00023015"/>
    </source>
</evidence>
<comment type="caution">
    <text evidence="5">The sequence shown here is derived from an EMBL/GenBank/DDBJ whole genome shotgun (WGS) entry which is preliminary data.</text>
</comment>
<dbReference type="PRINTS" id="PR00035">
    <property type="entry name" value="HTHGNTR"/>
</dbReference>
<evidence type="ECO:0000259" key="4">
    <source>
        <dbReference type="PROSITE" id="PS50949"/>
    </source>
</evidence>
<dbReference type="PROSITE" id="PS50949">
    <property type="entry name" value="HTH_GNTR"/>
    <property type="match status" value="1"/>
</dbReference>
<dbReference type="Pfam" id="PF00392">
    <property type="entry name" value="GntR"/>
    <property type="match status" value="1"/>
</dbReference>
<evidence type="ECO:0000256" key="3">
    <source>
        <dbReference type="ARBA" id="ARBA00023163"/>
    </source>
</evidence>
<dbReference type="InterPro" id="IPR036390">
    <property type="entry name" value="WH_DNA-bd_sf"/>
</dbReference>
<dbReference type="PANTHER" id="PTHR43537:SF24">
    <property type="entry name" value="GLUCONATE OPERON TRANSCRIPTIONAL REPRESSOR"/>
    <property type="match status" value="1"/>
</dbReference>
<keyword evidence="1" id="KW-0805">Transcription regulation</keyword>
<dbReference type="RefSeq" id="WP_109654430.1">
    <property type="nucleotide sequence ID" value="NZ_JBBJQU010000040.1"/>
</dbReference>
<keyword evidence="3" id="KW-0804">Transcription</keyword>
<gene>
    <name evidence="5" type="ORF">C7430_1351</name>
</gene>
<dbReference type="SMART" id="SM00895">
    <property type="entry name" value="FCD"/>
    <property type="match status" value="1"/>
</dbReference>
<accession>A0ABD6XJH6</accession>
<feature type="non-terminal residue" evidence="5">
    <location>
        <position position="208"/>
    </location>
</feature>
<dbReference type="InterPro" id="IPR011711">
    <property type="entry name" value="GntR_C"/>
</dbReference>
<dbReference type="Gene3D" id="1.10.10.10">
    <property type="entry name" value="Winged helix-like DNA-binding domain superfamily/Winged helix DNA-binding domain"/>
    <property type="match status" value="1"/>
</dbReference>
<dbReference type="SUPFAM" id="SSF46785">
    <property type="entry name" value="Winged helix' DNA-binding domain"/>
    <property type="match status" value="1"/>
</dbReference>
<evidence type="ECO:0000313" key="6">
    <source>
        <dbReference type="Proteomes" id="UP000245996"/>
    </source>
</evidence>
<dbReference type="Pfam" id="PF07729">
    <property type="entry name" value="FCD"/>
    <property type="match status" value="1"/>
</dbReference>
<dbReference type="SUPFAM" id="SSF48008">
    <property type="entry name" value="GntR ligand-binding domain-like"/>
    <property type="match status" value="1"/>
</dbReference>
<organism evidence="5 6">
    <name type="scientific">Enterobacter agglomerans</name>
    <name type="common">Erwinia herbicola</name>
    <name type="synonym">Pantoea agglomerans</name>
    <dbReference type="NCBI Taxonomy" id="549"/>
    <lineage>
        <taxon>Bacteria</taxon>
        <taxon>Pseudomonadati</taxon>
        <taxon>Pseudomonadota</taxon>
        <taxon>Gammaproteobacteria</taxon>
        <taxon>Enterobacterales</taxon>
        <taxon>Erwiniaceae</taxon>
        <taxon>Pantoea</taxon>
        <taxon>Pantoea agglomerans group</taxon>
    </lineage>
</organism>
<dbReference type="InterPro" id="IPR036388">
    <property type="entry name" value="WH-like_DNA-bd_sf"/>
</dbReference>
<dbReference type="SMART" id="SM00345">
    <property type="entry name" value="HTH_GNTR"/>
    <property type="match status" value="1"/>
</dbReference>
<name>A0ABD6XJH6_ENTAG</name>
<dbReference type="CDD" id="cd07377">
    <property type="entry name" value="WHTH_GntR"/>
    <property type="match status" value="1"/>
</dbReference>
<feature type="domain" description="HTH gntR-type" evidence="4">
    <location>
        <begin position="6"/>
        <end position="73"/>
    </location>
</feature>
<dbReference type="EMBL" id="QGHE01000035">
    <property type="protein sequence ID" value="PWJ72084.1"/>
    <property type="molecule type" value="Genomic_DNA"/>
</dbReference>
<dbReference type="PANTHER" id="PTHR43537">
    <property type="entry name" value="TRANSCRIPTIONAL REGULATOR, GNTR FAMILY"/>
    <property type="match status" value="1"/>
</dbReference>
<proteinExistence type="predicted"/>
<reference evidence="5 6" key="1">
    <citation type="submission" date="2018-05" db="EMBL/GenBank/DDBJ databases">
        <title>Genomic Encyclopedia of Type Strains, Phase IV (KMG-V): Genome sequencing to study the core and pangenomes of soil and plant-associated prokaryotes.</title>
        <authorList>
            <person name="Whitman W."/>
        </authorList>
    </citation>
    <scope>NUCLEOTIDE SEQUENCE [LARGE SCALE GENOMIC DNA]</scope>
    <source>
        <strain evidence="5 6">PNG 92-11</strain>
    </source>
</reference>
<keyword evidence="2" id="KW-0238">DNA-binding</keyword>
<dbReference type="InterPro" id="IPR008920">
    <property type="entry name" value="TF_FadR/GntR_C"/>
</dbReference>
<evidence type="ECO:0000256" key="2">
    <source>
        <dbReference type="ARBA" id="ARBA00023125"/>
    </source>
</evidence>
<dbReference type="Proteomes" id="UP000245996">
    <property type="component" value="Unassembled WGS sequence"/>
</dbReference>
<dbReference type="InterPro" id="IPR000524">
    <property type="entry name" value="Tscrpt_reg_HTH_GntR"/>
</dbReference>
<dbReference type="Gene3D" id="1.20.120.530">
    <property type="entry name" value="GntR ligand-binding domain-like"/>
    <property type="match status" value="1"/>
</dbReference>
<evidence type="ECO:0000313" key="5">
    <source>
        <dbReference type="EMBL" id="PWJ72084.1"/>
    </source>
</evidence>
<sequence>MSIVSLSTADMLAQELRRLISNGSLQDGDRLVERDLASRFSVSRIPLREAIQQLQREGLVEVYRNRGAVVKTLSVTDVDEIYQLRALMEGEAIFQSMQYIDSETIKRAELVHKLLGSTSDPVQQGLYNREFHELLYRKCKNQRLLKMINELQQQIERYEIFQLRLVSDTLKFQVEHEHILSACQQNDPAGAREYTVKHILSAGLTLQS</sequence>